<dbReference type="EMBL" id="KR091910">
    <property type="protein sequence ID" value="AKS25350.1"/>
    <property type="molecule type" value="Genomic_DNA"/>
</dbReference>
<protein>
    <submittedName>
        <fullName evidence="1">Ie-1</fullName>
    </submittedName>
</protein>
<evidence type="ECO:0000313" key="2">
    <source>
        <dbReference type="Proteomes" id="UP000232791"/>
    </source>
</evidence>
<dbReference type="RefSeq" id="YP_009505949.1">
    <property type="nucleotide sequence ID" value="NC_038371.1"/>
</dbReference>
<organism evidence="1 2">
    <name type="scientific">Clostera anastomosis granulovirus B</name>
    <dbReference type="NCBI Taxonomy" id="1986290"/>
    <lineage>
        <taxon>Viruses</taxon>
        <taxon>Viruses incertae sedis</taxon>
        <taxon>Naldaviricetes</taxon>
        <taxon>Lefavirales</taxon>
        <taxon>Baculoviridae</taxon>
        <taxon>Betabaculovirus</taxon>
        <taxon>Betabaculovirus alterclanastomosis</taxon>
    </lineage>
</organism>
<proteinExistence type="predicted"/>
<reference evidence="1 2" key="1">
    <citation type="journal article" date="2015" name="PLoS ONE">
        <title>The Complete Genome of a New Betabaculovirus from Clostera anastomosis.</title>
        <authorList>
            <person name="Yin F."/>
            <person name="Zhu Z."/>
            <person name="Liu X."/>
            <person name="Hou D."/>
            <person name="Wang J."/>
            <person name="Zhang L."/>
            <person name="Wang M."/>
            <person name="Kou Z."/>
            <person name="Wang H."/>
            <person name="Deng F."/>
            <person name="Hu Z."/>
        </authorList>
    </citation>
    <scope>NUCLEOTIDE SEQUENCE [LARGE SCALE GENOMIC DNA]</scope>
    <source>
        <strain evidence="1 2">ClasGV-B</strain>
    </source>
</reference>
<dbReference type="GeneID" id="37616750"/>
<name>A0A0K0WS23_9BBAC</name>
<dbReference type="Proteomes" id="UP000232791">
    <property type="component" value="Segment"/>
</dbReference>
<sequence>MDEEEREDCCMMLTNYDSEYESEDEDVDEYKAMDLSDTSTVTAANINKFIPPLPPTRTVATTTTTTPLLINDAVESTTNNTNQLEVCHYKWLNRFKTTTYHMFLCTYDGLQYVRNERYPEEVYMKHYHTVNGNAYEMLLRDCKFYLTTKLLQCTKQNTTMYPTRSVVKHVDLKIVAPLLQIQLRDGNTLHQHIMEAVINTFFIGASVEDVKAVKQRLSSPASDSRIANVCKKYSWKSEDRKVKELCVYKENEHIKLLFDIMYKNNKCYKFSTDATLCHGEFIKEFNYNVLQLKKPVTEHIDNVSQIKMMVKSLAILLYKNDTNDLQDLKDIKGDEKDIEEFLCVSLNYPFGDVIFNMKTKDTNSQRYRLNCFKMDKVYVWINSMVYKTSKFDLEGIIEKYSRGTHYVLSFNYVFNSMLSKLHSEVVKLVLRYILCRRDFCLLENDIRVNPKITYKRIMFNN</sequence>
<dbReference type="OrthoDB" id="4677at10239"/>
<evidence type="ECO:0000313" key="1">
    <source>
        <dbReference type="EMBL" id="AKS25350.1"/>
    </source>
</evidence>
<keyword evidence="2" id="KW-1185">Reference proteome</keyword>
<gene>
    <name evidence="1" type="primary">ie-1</name>
    <name evidence="1" type="ORF">clas7</name>
</gene>
<accession>A0A0K0WS23</accession>
<dbReference type="KEGG" id="vg:37616750"/>